<protein>
    <recommendedName>
        <fullName evidence="3">Glycosyltransferase</fullName>
    </recommendedName>
</protein>
<evidence type="ECO:0000313" key="2">
    <source>
        <dbReference type="Proteomes" id="UP000016566"/>
    </source>
</evidence>
<keyword evidence="2" id="KW-1185">Reference proteome</keyword>
<dbReference type="EMBL" id="BATB01000031">
    <property type="protein sequence ID" value="GAD56235.1"/>
    <property type="molecule type" value="Genomic_DNA"/>
</dbReference>
<name>U2Z4C1_9RHOB</name>
<accession>U2Z4C1</accession>
<reference evidence="1" key="1">
    <citation type="journal article" date="2013" name="Genome Announc.">
        <title>Draft Genome Sequence of Loktanella cinnabarina LL-001T, Isolated from Deep-Sea Floor Sediment.</title>
        <authorList>
            <person name="Nishi S."/>
            <person name="Tsubouchi T."/>
            <person name="Takaki Y."/>
            <person name="Koyanagi R."/>
            <person name="Satoh N."/>
            <person name="Maruyama T."/>
            <person name="Hatada Y."/>
        </authorList>
    </citation>
    <scope>NUCLEOTIDE SEQUENCE [LARGE SCALE GENOMIC DNA]</scope>
    <source>
        <strain evidence="1">LL-001</strain>
    </source>
</reference>
<proteinExistence type="predicted"/>
<evidence type="ECO:0000313" key="1">
    <source>
        <dbReference type="EMBL" id="GAD56235.1"/>
    </source>
</evidence>
<dbReference type="Proteomes" id="UP000016566">
    <property type="component" value="Unassembled WGS sequence"/>
</dbReference>
<dbReference type="AlphaFoldDB" id="U2Z4C1"/>
<comment type="caution">
    <text evidence="1">The sequence shown here is derived from an EMBL/GenBank/DDBJ whole genome shotgun (WGS) entry which is preliminary data.</text>
</comment>
<gene>
    <name evidence="1" type="ORF">MBELCI_2287</name>
</gene>
<sequence>MARLCADPVQAGRMGGVARETVAARFGADVMRAKLCDLYDATLAGTQLSSTTPEPAI</sequence>
<organism evidence="1 2">
    <name type="scientific">Limimaricola cinnabarinus LL-001</name>
    <dbReference type="NCBI Taxonomy" id="1337093"/>
    <lineage>
        <taxon>Bacteria</taxon>
        <taxon>Pseudomonadati</taxon>
        <taxon>Pseudomonadota</taxon>
        <taxon>Alphaproteobacteria</taxon>
        <taxon>Rhodobacterales</taxon>
        <taxon>Paracoccaceae</taxon>
        <taxon>Limimaricola</taxon>
    </lineage>
</organism>
<evidence type="ECO:0008006" key="3">
    <source>
        <dbReference type="Google" id="ProtNLM"/>
    </source>
</evidence>